<name>A0A7R9GSG0_TIMCR</name>
<sequence length="507" mass="57075">MSHSGTASRDILEPAIVVEPRQEHQATSQAIQAKATPFPTVLARGPPGDKVGPGTKVKVWTSLFVILDFSGNRTMEGNIPAHTKEFCLIIHDRVFRYNPSSSDVSKMAPYIITGDLFLHKMLIDVQEYLSVEGIFLYKEVAIKYLDHPDEANYSFLSSFKIDYIASWNKRNVDWGQINYITRAMLLSFPPPIIVFSARYFSSYMRYITILPFYMRILCSEGQVDLFAGNGDSLEESYCMQLSGVLYKALWVAQGLSPLYYPLQTPPDVPPSSPRTSLAPLIPQSSEKVTTYLLDKEGDREDKERSQDTATHALSMASNIQQPCVILTHKLADLEFHQPGRSIGPTVLARQQDASYMSYMLLSTGWQPNTLDFQGNVQACSRKKPSSCDVSTLDKDWQRDLNIGKKHSLRRSTSVELEAVSSDLDSLLVKYETMFDSRNNPNSWTTPKPPVHTDASIAPPLALPRIPTTIRDRQMRRLPSSSPNTRHRNSMATDRSESDHCRLQATKL</sequence>
<evidence type="ECO:0000313" key="2">
    <source>
        <dbReference type="EMBL" id="CAD7395059.1"/>
    </source>
</evidence>
<feature type="region of interest" description="Disordered" evidence="1">
    <location>
        <begin position="437"/>
        <end position="507"/>
    </location>
</feature>
<proteinExistence type="predicted"/>
<protein>
    <submittedName>
        <fullName evidence="2">Uncharacterized protein</fullName>
    </submittedName>
</protein>
<gene>
    <name evidence="2" type="ORF">TCEB3V08_LOCUS2948</name>
</gene>
<evidence type="ECO:0000256" key="1">
    <source>
        <dbReference type="SAM" id="MobiDB-lite"/>
    </source>
</evidence>
<dbReference type="AlphaFoldDB" id="A0A7R9GSG0"/>
<accession>A0A7R9GSG0</accession>
<reference evidence="2" key="1">
    <citation type="submission" date="2020-11" db="EMBL/GenBank/DDBJ databases">
        <authorList>
            <person name="Tran Van P."/>
        </authorList>
    </citation>
    <scope>NUCLEOTIDE SEQUENCE</scope>
</reference>
<dbReference type="EMBL" id="OC317146">
    <property type="protein sequence ID" value="CAD7395059.1"/>
    <property type="molecule type" value="Genomic_DNA"/>
</dbReference>
<organism evidence="2">
    <name type="scientific">Timema cristinae</name>
    <name type="common">Walking stick</name>
    <dbReference type="NCBI Taxonomy" id="61476"/>
    <lineage>
        <taxon>Eukaryota</taxon>
        <taxon>Metazoa</taxon>
        <taxon>Ecdysozoa</taxon>
        <taxon>Arthropoda</taxon>
        <taxon>Hexapoda</taxon>
        <taxon>Insecta</taxon>
        <taxon>Pterygota</taxon>
        <taxon>Neoptera</taxon>
        <taxon>Polyneoptera</taxon>
        <taxon>Phasmatodea</taxon>
        <taxon>Timematodea</taxon>
        <taxon>Timematoidea</taxon>
        <taxon>Timematidae</taxon>
        <taxon>Timema</taxon>
    </lineage>
</organism>